<organism evidence="11 12">
    <name type="scientific">Solitalea canadensis (strain ATCC 29591 / DSM 3403 / JCM 21819 / LMG 8368 / NBRC 15130 / NCIMB 12057 / USAM 9D)</name>
    <name type="common">Flexibacter canadensis</name>
    <dbReference type="NCBI Taxonomy" id="929556"/>
    <lineage>
        <taxon>Bacteria</taxon>
        <taxon>Pseudomonadati</taxon>
        <taxon>Bacteroidota</taxon>
        <taxon>Sphingobacteriia</taxon>
        <taxon>Sphingobacteriales</taxon>
        <taxon>Sphingobacteriaceae</taxon>
        <taxon>Solitalea</taxon>
    </lineage>
</organism>
<comment type="subcellular location">
    <subcellularLocation>
        <location evidence="1">Cell membrane</location>
    </subcellularLocation>
</comment>
<evidence type="ECO:0000256" key="4">
    <source>
        <dbReference type="ARBA" id="ARBA00022741"/>
    </source>
</evidence>
<feature type="compositionally biased region" description="Basic and acidic residues" evidence="8">
    <location>
        <begin position="219"/>
        <end position="236"/>
    </location>
</feature>
<dbReference type="Pfam" id="PF18967">
    <property type="entry name" value="PycTM"/>
    <property type="match status" value="1"/>
</dbReference>
<dbReference type="GO" id="GO:0005886">
    <property type="term" value="C:plasma membrane"/>
    <property type="evidence" value="ECO:0007669"/>
    <property type="project" value="UniProtKB-SubCell"/>
</dbReference>
<evidence type="ECO:0000256" key="8">
    <source>
        <dbReference type="SAM" id="MobiDB-lite"/>
    </source>
</evidence>
<keyword evidence="7 9" id="KW-0472">Membrane</keyword>
<evidence type="ECO:0000313" key="11">
    <source>
        <dbReference type="EMBL" id="AFD06533.1"/>
    </source>
</evidence>
<feature type="transmembrane region" description="Helical" evidence="9">
    <location>
        <begin position="260"/>
        <end position="282"/>
    </location>
</feature>
<dbReference type="GO" id="GO:0000166">
    <property type="term" value="F:nucleotide binding"/>
    <property type="evidence" value="ECO:0007669"/>
    <property type="project" value="UniProtKB-KW"/>
</dbReference>
<keyword evidence="6" id="KW-0051">Antiviral defense</keyword>
<dbReference type="eggNOG" id="COG4339">
    <property type="taxonomic scope" value="Bacteria"/>
</dbReference>
<keyword evidence="3 9" id="KW-0812">Transmembrane</keyword>
<accession>H8KVN0</accession>
<dbReference type="InterPro" id="IPR003607">
    <property type="entry name" value="HD/PDEase_dom"/>
</dbReference>
<dbReference type="GO" id="GO:0051607">
    <property type="term" value="P:defense response to virus"/>
    <property type="evidence" value="ECO:0007669"/>
    <property type="project" value="UniProtKB-KW"/>
</dbReference>
<keyword evidence="5 9" id="KW-1133">Transmembrane helix</keyword>
<dbReference type="Proteomes" id="UP000007590">
    <property type="component" value="Chromosome"/>
</dbReference>
<name>H8KVN0_SOLCM</name>
<dbReference type="InterPro" id="IPR043760">
    <property type="entry name" value="PycTM_dom"/>
</dbReference>
<dbReference type="Pfam" id="PF01966">
    <property type="entry name" value="HD"/>
    <property type="match status" value="1"/>
</dbReference>
<evidence type="ECO:0000256" key="2">
    <source>
        <dbReference type="ARBA" id="ARBA00022475"/>
    </source>
</evidence>
<feature type="transmembrane region" description="Helical" evidence="9">
    <location>
        <begin position="383"/>
        <end position="407"/>
    </location>
</feature>
<evidence type="ECO:0000256" key="3">
    <source>
        <dbReference type="ARBA" id="ARBA00022692"/>
    </source>
</evidence>
<dbReference type="KEGG" id="scn:Solca_1449"/>
<dbReference type="SUPFAM" id="SSF109604">
    <property type="entry name" value="HD-domain/PDEase-like"/>
    <property type="match status" value="1"/>
</dbReference>
<sequence>MTTYPELLTEIEKYVRSLYASHDSEQLTYHNLQHTLDVVKASEQIGAHYQLNLHDLFIVLSAAWLHDIGYLYTTPALHVPESAVQAEKYLKNLHVEDDIIEQIKGCILATQLPQKPKNLLEEIVCDADLFHLGTADYDEKSKSLRAELELITNKKLKGSQWRENSIFFLESHQYNTDFARTLLAQGLKGNVNKLKEKQKEKEAEKMNESFVQETLPLAEGKKEKKQKDKEEDKPGRGIETMFRTTSTNHLRLSEMADSKANIMISVNSIIVSIVISVLLRRLEDNPHFILPTILFVASSLFTIVFAILATRPTVTSGMFSKDDIENKRANLLYFGNFYRMSLKDYEWGIQEVMKDKDFLYGSMTRDIYNLGLVLGRKYKMLRIAYNIFMFGFVISVLSFAIAAFFFAKD</sequence>
<dbReference type="InterPro" id="IPR006674">
    <property type="entry name" value="HD_domain"/>
</dbReference>
<dbReference type="OrthoDB" id="5728337at2"/>
<protein>
    <submittedName>
        <fullName evidence="11">HD domain-containing protein</fullName>
    </submittedName>
</protein>
<keyword evidence="2" id="KW-1003">Cell membrane</keyword>
<feature type="domain" description="HD/PDEase" evidence="10">
    <location>
        <begin position="27"/>
        <end position="142"/>
    </location>
</feature>
<proteinExistence type="predicted"/>
<evidence type="ECO:0000259" key="10">
    <source>
        <dbReference type="SMART" id="SM00471"/>
    </source>
</evidence>
<feature type="region of interest" description="Disordered" evidence="8">
    <location>
        <begin position="217"/>
        <end position="236"/>
    </location>
</feature>
<dbReference type="Gene3D" id="1.10.3210.10">
    <property type="entry name" value="Hypothetical protein af1432"/>
    <property type="match status" value="1"/>
</dbReference>
<evidence type="ECO:0000313" key="12">
    <source>
        <dbReference type="Proteomes" id="UP000007590"/>
    </source>
</evidence>
<keyword evidence="4" id="KW-0547">Nucleotide-binding</keyword>
<dbReference type="HOGENOM" id="CLU_057657_0_0_10"/>
<evidence type="ECO:0000256" key="7">
    <source>
        <dbReference type="ARBA" id="ARBA00023136"/>
    </source>
</evidence>
<dbReference type="SMART" id="SM00471">
    <property type="entry name" value="HDc"/>
    <property type="match status" value="1"/>
</dbReference>
<dbReference type="EMBL" id="CP003349">
    <property type="protein sequence ID" value="AFD06533.1"/>
    <property type="molecule type" value="Genomic_DNA"/>
</dbReference>
<dbReference type="STRING" id="929556.Solca_1449"/>
<reference evidence="11" key="1">
    <citation type="submission" date="2012-02" db="EMBL/GenBank/DDBJ databases">
        <title>The complete genome of Solitalea canadensis DSM 3403.</title>
        <authorList>
            <consortium name="US DOE Joint Genome Institute (JGI-PGF)"/>
            <person name="Lucas S."/>
            <person name="Copeland A."/>
            <person name="Lapidus A."/>
            <person name="Glavina del Rio T."/>
            <person name="Dalin E."/>
            <person name="Tice H."/>
            <person name="Bruce D."/>
            <person name="Goodwin L."/>
            <person name="Pitluck S."/>
            <person name="Peters L."/>
            <person name="Ovchinnikova G."/>
            <person name="Lu M."/>
            <person name="Kyrpides N."/>
            <person name="Mavromatis K."/>
            <person name="Ivanova N."/>
            <person name="Brettin T."/>
            <person name="Detter J.C."/>
            <person name="Han C."/>
            <person name="Larimer F."/>
            <person name="Land M."/>
            <person name="Hauser L."/>
            <person name="Markowitz V."/>
            <person name="Cheng J.-F."/>
            <person name="Hugenholtz P."/>
            <person name="Woyke T."/>
            <person name="Wu D."/>
            <person name="Spring S."/>
            <person name="Schroeder M."/>
            <person name="Kopitz M."/>
            <person name="Brambilla E."/>
            <person name="Klenk H.-P."/>
            <person name="Eisen J.A."/>
        </authorList>
    </citation>
    <scope>NUCLEOTIDE SEQUENCE</scope>
    <source>
        <strain evidence="11">DSM 3403</strain>
    </source>
</reference>
<dbReference type="AlphaFoldDB" id="H8KVN0"/>
<dbReference type="RefSeq" id="WP_014679760.1">
    <property type="nucleotide sequence ID" value="NC_017770.1"/>
</dbReference>
<evidence type="ECO:0000256" key="5">
    <source>
        <dbReference type="ARBA" id="ARBA00022989"/>
    </source>
</evidence>
<gene>
    <name evidence="11" type="ordered locus">Solca_1449</name>
</gene>
<evidence type="ECO:0000256" key="1">
    <source>
        <dbReference type="ARBA" id="ARBA00004236"/>
    </source>
</evidence>
<evidence type="ECO:0000256" key="6">
    <source>
        <dbReference type="ARBA" id="ARBA00023118"/>
    </source>
</evidence>
<evidence type="ECO:0000256" key="9">
    <source>
        <dbReference type="SAM" id="Phobius"/>
    </source>
</evidence>
<dbReference type="CDD" id="cd00077">
    <property type="entry name" value="HDc"/>
    <property type="match status" value="1"/>
</dbReference>
<keyword evidence="12" id="KW-1185">Reference proteome</keyword>
<feature type="transmembrane region" description="Helical" evidence="9">
    <location>
        <begin position="288"/>
        <end position="309"/>
    </location>
</feature>